<name>A0A916ZA48_9BACT</name>
<feature type="transmembrane region" description="Helical" evidence="1">
    <location>
        <begin position="78"/>
        <end position="98"/>
    </location>
</feature>
<feature type="transmembrane region" description="Helical" evidence="1">
    <location>
        <begin position="12"/>
        <end position="31"/>
    </location>
</feature>
<evidence type="ECO:0000313" key="2">
    <source>
        <dbReference type="EMBL" id="GGD83191.1"/>
    </source>
</evidence>
<comment type="caution">
    <text evidence="2">The sequence shown here is derived from an EMBL/GenBank/DDBJ whole genome shotgun (WGS) entry which is preliminary data.</text>
</comment>
<protein>
    <submittedName>
        <fullName evidence="2">Uncharacterized protein</fullName>
    </submittedName>
</protein>
<sequence>MTLINEIYRRNKLLASLGTVNLIAAILLFFYSFFNKEVVLGINSMIKPIKFALSIWIYAWTMALLLFYVNDQSKVKKYAWVAIIAMGFEQFAIISQAFQGQLSHFNNSSIYGGILYALMGIFIVVLTVQTLRIAITFIRQKTYTISAPFALSIQIGLIYFVIFSFFGGYISGVNGHTVGANDGGQGLPLINWSTMFGDLRVAHFFGIHALQIIPIFGYWVSEKYESATATKAIWVFSVIYLAYVCFTMIQALMGMPFLKL</sequence>
<gene>
    <name evidence="2" type="ORF">GCM10011514_54040</name>
</gene>
<feature type="transmembrane region" description="Helical" evidence="1">
    <location>
        <begin position="51"/>
        <end position="69"/>
    </location>
</feature>
<keyword evidence="3" id="KW-1185">Reference proteome</keyword>
<evidence type="ECO:0000313" key="3">
    <source>
        <dbReference type="Proteomes" id="UP000609064"/>
    </source>
</evidence>
<reference evidence="2" key="1">
    <citation type="journal article" date="2014" name="Int. J. Syst. Evol. Microbiol.">
        <title>Complete genome sequence of Corynebacterium casei LMG S-19264T (=DSM 44701T), isolated from a smear-ripened cheese.</title>
        <authorList>
            <consortium name="US DOE Joint Genome Institute (JGI-PGF)"/>
            <person name="Walter F."/>
            <person name="Albersmeier A."/>
            <person name="Kalinowski J."/>
            <person name="Ruckert C."/>
        </authorList>
    </citation>
    <scope>NUCLEOTIDE SEQUENCE</scope>
    <source>
        <strain evidence="2">CGMCC 1.15958</strain>
    </source>
</reference>
<dbReference type="EMBL" id="BMKK01000022">
    <property type="protein sequence ID" value="GGD83191.1"/>
    <property type="molecule type" value="Genomic_DNA"/>
</dbReference>
<keyword evidence="1" id="KW-1133">Transmembrane helix</keyword>
<reference evidence="2" key="2">
    <citation type="submission" date="2020-09" db="EMBL/GenBank/DDBJ databases">
        <authorList>
            <person name="Sun Q."/>
            <person name="Zhou Y."/>
        </authorList>
    </citation>
    <scope>NUCLEOTIDE SEQUENCE</scope>
    <source>
        <strain evidence="2">CGMCC 1.15958</strain>
    </source>
</reference>
<feature type="transmembrane region" description="Helical" evidence="1">
    <location>
        <begin position="149"/>
        <end position="170"/>
    </location>
</feature>
<proteinExistence type="predicted"/>
<feature type="transmembrane region" description="Helical" evidence="1">
    <location>
        <begin position="110"/>
        <end position="128"/>
    </location>
</feature>
<keyword evidence="1" id="KW-0812">Transmembrane</keyword>
<dbReference type="Proteomes" id="UP000609064">
    <property type="component" value="Unassembled WGS sequence"/>
</dbReference>
<accession>A0A916ZA48</accession>
<keyword evidence="1" id="KW-0472">Membrane</keyword>
<evidence type="ECO:0000256" key="1">
    <source>
        <dbReference type="SAM" id="Phobius"/>
    </source>
</evidence>
<dbReference type="RefSeq" id="WP_188771472.1">
    <property type="nucleotide sequence ID" value="NZ_BMKK01000022.1"/>
</dbReference>
<dbReference type="AlphaFoldDB" id="A0A916ZA48"/>
<organism evidence="2 3">
    <name type="scientific">Emticicia aquatilis</name>
    <dbReference type="NCBI Taxonomy" id="1537369"/>
    <lineage>
        <taxon>Bacteria</taxon>
        <taxon>Pseudomonadati</taxon>
        <taxon>Bacteroidota</taxon>
        <taxon>Cytophagia</taxon>
        <taxon>Cytophagales</taxon>
        <taxon>Leadbetterellaceae</taxon>
        <taxon>Emticicia</taxon>
    </lineage>
</organism>
<feature type="transmembrane region" description="Helical" evidence="1">
    <location>
        <begin position="232"/>
        <end position="253"/>
    </location>
</feature>
<feature type="transmembrane region" description="Helical" evidence="1">
    <location>
        <begin position="201"/>
        <end position="220"/>
    </location>
</feature>